<organism evidence="5 6">
    <name type="scientific">Terrabacter tumescens</name>
    <dbReference type="NCBI Taxonomy" id="60443"/>
    <lineage>
        <taxon>Bacteria</taxon>
        <taxon>Bacillati</taxon>
        <taxon>Actinomycetota</taxon>
        <taxon>Actinomycetes</taxon>
        <taxon>Micrococcales</taxon>
        <taxon>Intrasporangiaceae</taxon>
        <taxon>Terrabacter</taxon>
    </lineage>
</organism>
<keyword evidence="3" id="KW-1003">Cell membrane</keyword>
<dbReference type="Proteomes" id="UP000623461">
    <property type="component" value="Unassembled WGS sequence"/>
</dbReference>
<evidence type="ECO:0000256" key="2">
    <source>
        <dbReference type="ARBA" id="ARBA00009194"/>
    </source>
</evidence>
<protein>
    <recommendedName>
        <fullName evidence="7">LppX_LprAFG lipoprotein</fullName>
    </recommendedName>
</protein>
<accession>A0ABQ2HP17</accession>
<keyword evidence="4" id="KW-0732">Signal</keyword>
<comment type="subcellular location">
    <subcellularLocation>
        <location evidence="1">Cell envelope</location>
    </subcellularLocation>
</comment>
<comment type="similarity">
    <text evidence="2">Belongs to the LppX/LprAFG lipoprotein family.</text>
</comment>
<dbReference type="EMBL" id="BMNZ01000001">
    <property type="protein sequence ID" value="GGM85101.1"/>
    <property type="molecule type" value="Genomic_DNA"/>
</dbReference>
<sequence>MKWNTRRIAAAVIVLPAVLGVAACGKSESPAPAAGQTQASSAAATTEAPAAGQPYKDKASFVAAMKAAGKNATTAHVTMAMDAAGQKIAITGDTKVDASNPAMKMSMDMGSSMKLDMILVDKKVYMKGFPGLAAGKWAVIDSSSTLGKQLSQSLDQADPTKMYDQFGAAVTDVKFVGEDTVDGDKTWKYDLTLDTKAMQAQLPADSKTQMPSTIDYTAWLDEKDQLRKVTFDLSGVKAEMTMSKYGEPVDITAPPAGETVKAPM</sequence>
<evidence type="ECO:0000256" key="4">
    <source>
        <dbReference type="SAM" id="SignalP"/>
    </source>
</evidence>
<comment type="caution">
    <text evidence="5">The sequence shown here is derived from an EMBL/GenBank/DDBJ whole genome shotgun (WGS) entry which is preliminary data.</text>
</comment>
<keyword evidence="3" id="KW-0472">Membrane</keyword>
<keyword evidence="6" id="KW-1185">Reference proteome</keyword>
<dbReference type="PROSITE" id="PS51257">
    <property type="entry name" value="PROKAR_LIPOPROTEIN"/>
    <property type="match status" value="1"/>
</dbReference>
<gene>
    <name evidence="5" type="ORF">GCM10009721_07270</name>
</gene>
<evidence type="ECO:0000313" key="5">
    <source>
        <dbReference type="EMBL" id="GGM85101.1"/>
    </source>
</evidence>
<evidence type="ECO:0000256" key="3">
    <source>
        <dbReference type="ARBA" id="ARBA00022475"/>
    </source>
</evidence>
<evidence type="ECO:0000313" key="6">
    <source>
        <dbReference type="Proteomes" id="UP000623461"/>
    </source>
</evidence>
<proteinExistence type="inferred from homology"/>
<dbReference type="InterPro" id="IPR029046">
    <property type="entry name" value="LolA/LolB/LppX"/>
</dbReference>
<feature type="signal peptide" evidence="4">
    <location>
        <begin position="1"/>
        <end position="22"/>
    </location>
</feature>
<evidence type="ECO:0008006" key="7">
    <source>
        <dbReference type="Google" id="ProtNLM"/>
    </source>
</evidence>
<evidence type="ECO:0000256" key="1">
    <source>
        <dbReference type="ARBA" id="ARBA00004196"/>
    </source>
</evidence>
<name>A0ABQ2HP17_9MICO</name>
<dbReference type="InterPro" id="IPR009830">
    <property type="entry name" value="LppX/LprAFG"/>
</dbReference>
<feature type="chain" id="PRO_5047480127" description="LppX_LprAFG lipoprotein" evidence="4">
    <location>
        <begin position="23"/>
        <end position="264"/>
    </location>
</feature>
<dbReference type="Pfam" id="PF07161">
    <property type="entry name" value="LppX_LprAFG"/>
    <property type="match status" value="1"/>
</dbReference>
<dbReference type="SUPFAM" id="SSF89392">
    <property type="entry name" value="Prokaryotic lipoproteins and lipoprotein localization factors"/>
    <property type="match status" value="1"/>
</dbReference>
<reference evidence="6" key="1">
    <citation type="journal article" date="2019" name="Int. J. Syst. Evol. Microbiol.">
        <title>The Global Catalogue of Microorganisms (GCM) 10K type strain sequencing project: providing services to taxonomists for standard genome sequencing and annotation.</title>
        <authorList>
            <consortium name="The Broad Institute Genomics Platform"/>
            <consortium name="The Broad Institute Genome Sequencing Center for Infectious Disease"/>
            <person name="Wu L."/>
            <person name="Ma J."/>
        </authorList>
    </citation>
    <scope>NUCLEOTIDE SEQUENCE [LARGE SCALE GENOMIC DNA]</scope>
    <source>
        <strain evidence="6">JCM 1365</strain>
    </source>
</reference>
<dbReference type="Gene3D" id="2.50.20.20">
    <property type="match status" value="1"/>
</dbReference>
<dbReference type="RefSeq" id="WP_030146025.1">
    <property type="nucleotide sequence ID" value="NZ_BMNZ01000001.1"/>
</dbReference>